<evidence type="ECO:0000256" key="5">
    <source>
        <dbReference type="ARBA" id="ARBA00022692"/>
    </source>
</evidence>
<dbReference type="InterPro" id="IPR038377">
    <property type="entry name" value="Na/Glc_symporter_sf"/>
</dbReference>
<evidence type="ECO:0000256" key="2">
    <source>
        <dbReference type="ARBA" id="ARBA00006434"/>
    </source>
</evidence>
<evidence type="ECO:0000256" key="7">
    <source>
        <dbReference type="ARBA" id="ARBA00023053"/>
    </source>
</evidence>
<proteinExistence type="inferred from homology"/>
<feature type="transmembrane region" description="Helical" evidence="12">
    <location>
        <begin position="6"/>
        <end position="28"/>
    </location>
</feature>
<organism evidence="13 14">
    <name type="scientific">Pyrocoelia pectoralis</name>
    <dbReference type="NCBI Taxonomy" id="417401"/>
    <lineage>
        <taxon>Eukaryota</taxon>
        <taxon>Metazoa</taxon>
        <taxon>Ecdysozoa</taxon>
        <taxon>Arthropoda</taxon>
        <taxon>Hexapoda</taxon>
        <taxon>Insecta</taxon>
        <taxon>Pterygota</taxon>
        <taxon>Neoptera</taxon>
        <taxon>Endopterygota</taxon>
        <taxon>Coleoptera</taxon>
        <taxon>Polyphaga</taxon>
        <taxon>Elateriformia</taxon>
        <taxon>Elateroidea</taxon>
        <taxon>Lampyridae</taxon>
        <taxon>Lampyrinae</taxon>
        <taxon>Pyrocoelia</taxon>
    </lineage>
</organism>
<dbReference type="PROSITE" id="PS50283">
    <property type="entry name" value="NA_SOLUT_SYMP_3"/>
    <property type="match status" value="1"/>
</dbReference>
<evidence type="ECO:0000313" key="14">
    <source>
        <dbReference type="Proteomes" id="UP001329430"/>
    </source>
</evidence>
<evidence type="ECO:0000256" key="9">
    <source>
        <dbReference type="ARBA" id="ARBA00023136"/>
    </source>
</evidence>
<evidence type="ECO:0000256" key="10">
    <source>
        <dbReference type="ARBA" id="ARBA00023201"/>
    </source>
</evidence>
<keyword evidence="7" id="KW-0915">Sodium</keyword>
<dbReference type="Pfam" id="PF00474">
    <property type="entry name" value="SSF"/>
    <property type="match status" value="1"/>
</dbReference>
<keyword evidence="14" id="KW-1185">Reference proteome</keyword>
<dbReference type="Gene3D" id="1.20.1730.10">
    <property type="entry name" value="Sodium/glucose cotransporter"/>
    <property type="match status" value="1"/>
</dbReference>
<evidence type="ECO:0000256" key="8">
    <source>
        <dbReference type="ARBA" id="ARBA00023065"/>
    </source>
</evidence>
<dbReference type="GO" id="GO:0005886">
    <property type="term" value="C:plasma membrane"/>
    <property type="evidence" value="ECO:0007669"/>
    <property type="project" value="UniProtKB-SubCell"/>
</dbReference>
<evidence type="ECO:0000256" key="4">
    <source>
        <dbReference type="ARBA" id="ARBA00022475"/>
    </source>
</evidence>
<dbReference type="InterPro" id="IPR001734">
    <property type="entry name" value="Na/solute_symporter"/>
</dbReference>
<keyword evidence="9 12" id="KW-0472">Membrane</keyword>
<feature type="transmembrane region" description="Helical" evidence="12">
    <location>
        <begin position="316"/>
        <end position="340"/>
    </location>
</feature>
<evidence type="ECO:0000256" key="6">
    <source>
        <dbReference type="ARBA" id="ARBA00022989"/>
    </source>
</evidence>
<evidence type="ECO:0000256" key="3">
    <source>
        <dbReference type="ARBA" id="ARBA00022448"/>
    </source>
</evidence>
<keyword evidence="6 12" id="KW-1133">Transmembrane helix</keyword>
<name>A0AAN7VBT9_9COLE</name>
<dbReference type="AlphaFoldDB" id="A0AAN7VBT9"/>
<dbReference type="PANTHER" id="PTHR42985">
    <property type="entry name" value="SODIUM-COUPLED MONOCARBOXYLATE TRANSPORTER"/>
    <property type="match status" value="1"/>
</dbReference>
<dbReference type="Proteomes" id="UP001329430">
    <property type="component" value="Chromosome 6"/>
</dbReference>
<evidence type="ECO:0000256" key="12">
    <source>
        <dbReference type="SAM" id="Phobius"/>
    </source>
</evidence>
<feature type="transmembrane region" description="Helical" evidence="12">
    <location>
        <begin position="185"/>
        <end position="204"/>
    </location>
</feature>
<evidence type="ECO:0000256" key="11">
    <source>
        <dbReference type="RuleBase" id="RU362091"/>
    </source>
</evidence>
<evidence type="ECO:0000256" key="1">
    <source>
        <dbReference type="ARBA" id="ARBA00004651"/>
    </source>
</evidence>
<feature type="transmembrane region" description="Helical" evidence="12">
    <location>
        <begin position="126"/>
        <end position="146"/>
    </location>
</feature>
<sequence>MEQNFFTWIDYAIFVIIIAISCIVGLYFGFFSKQKTTEEYLLGGKNMKWLPVSISLTASALSSQSVVGLATEVYLHGSQVLLMTVSMSLASLANYFLYVPVFSNLQVTSIFEYLELRFNNAVRKLVMFITTAAYTCILPLCMYAPSATFSQATGVSLHVIAPVMTLVCVLYTSLGGIKGVTWSDVVQLTITVVLIITLIVMGTISSGGVSEIFQRARQGGRLTIFDFNPDPTVRVSFWTIILGSTISFCVTLCTSAHEVQRYFSIPKRLITRLMFSYSSIYIGAKIMCMTLGLVIYSTYHDCDPKSVGAIKKADDILPYFVNEITSHITGFKGLFLAALFGSSLR</sequence>
<feature type="transmembrane region" description="Helical" evidence="12">
    <location>
        <begin position="274"/>
        <end position="296"/>
    </location>
</feature>
<dbReference type="InterPro" id="IPR051163">
    <property type="entry name" value="Sodium:Solute_Symporter_SSF"/>
</dbReference>
<protein>
    <recommendedName>
        <fullName evidence="15">Sodium-coupled monocarboxylate transporter 1</fullName>
    </recommendedName>
</protein>
<keyword evidence="3" id="KW-0813">Transport</keyword>
<accession>A0AAN7VBT9</accession>
<keyword evidence="8" id="KW-0406">Ion transport</keyword>
<dbReference type="EMBL" id="JAVRBK010000006">
    <property type="protein sequence ID" value="KAK5642181.1"/>
    <property type="molecule type" value="Genomic_DNA"/>
</dbReference>
<keyword evidence="4" id="KW-1003">Cell membrane</keyword>
<evidence type="ECO:0008006" key="15">
    <source>
        <dbReference type="Google" id="ProtNLM"/>
    </source>
</evidence>
<keyword evidence="5 12" id="KW-0812">Transmembrane</keyword>
<comment type="caution">
    <text evidence="13">The sequence shown here is derived from an EMBL/GenBank/DDBJ whole genome shotgun (WGS) entry which is preliminary data.</text>
</comment>
<comment type="similarity">
    <text evidence="2 11">Belongs to the sodium:solute symporter (SSF) (TC 2.A.21) family.</text>
</comment>
<keyword evidence="10" id="KW-0739">Sodium transport</keyword>
<feature type="transmembrane region" description="Helical" evidence="12">
    <location>
        <begin position="235"/>
        <end position="253"/>
    </location>
</feature>
<comment type="subcellular location">
    <subcellularLocation>
        <location evidence="1">Cell membrane</location>
        <topology evidence="1">Multi-pass membrane protein</topology>
    </subcellularLocation>
</comment>
<dbReference type="GO" id="GO:0006814">
    <property type="term" value="P:sodium ion transport"/>
    <property type="evidence" value="ECO:0007669"/>
    <property type="project" value="UniProtKB-KW"/>
</dbReference>
<dbReference type="PANTHER" id="PTHR42985:SF21">
    <property type="entry name" value="SODIUM-DEPENDENT MULTIVITAMIN TRANSPORTER-LIKE PROTEIN"/>
    <property type="match status" value="1"/>
</dbReference>
<evidence type="ECO:0000313" key="13">
    <source>
        <dbReference type="EMBL" id="KAK5642181.1"/>
    </source>
</evidence>
<dbReference type="GO" id="GO:0015293">
    <property type="term" value="F:symporter activity"/>
    <property type="evidence" value="ECO:0007669"/>
    <property type="project" value="TreeGrafter"/>
</dbReference>
<gene>
    <name evidence="13" type="ORF">RI129_008348</name>
</gene>
<reference evidence="13 14" key="1">
    <citation type="journal article" date="2024" name="Insects">
        <title>An Improved Chromosome-Level Genome Assembly of the Firefly Pyrocoelia pectoralis.</title>
        <authorList>
            <person name="Fu X."/>
            <person name="Meyer-Rochow V.B."/>
            <person name="Ballantyne L."/>
            <person name="Zhu X."/>
        </authorList>
    </citation>
    <scope>NUCLEOTIDE SEQUENCE [LARGE SCALE GENOMIC DNA]</scope>
    <source>
        <strain evidence="13">XCY_ONT2</strain>
    </source>
</reference>
<feature type="transmembrane region" description="Helical" evidence="12">
    <location>
        <begin position="152"/>
        <end position="173"/>
    </location>
</feature>